<name>W8BXM9_CERCA</name>
<keyword evidence="4" id="KW-1185">Reference proteome</keyword>
<dbReference type="EMBL" id="GAMC01000415">
    <property type="protein sequence ID" value="JAC06141.1"/>
    <property type="molecule type" value="mRNA"/>
</dbReference>
<dbReference type="AlphaFoldDB" id="W8BXM9"/>
<feature type="signal peptide" evidence="1">
    <location>
        <begin position="1"/>
        <end position="19"/>
    </location>
</feature>
<organism evidence="3">
    <name type="scientific">Ceratitis capitata</name>
    <name type="common">Mediterranean fruit fly</name>
    <name type="synonym">Tephritis capitata</name>
    <dbReference type="NCBI Taxonomy" id="7213"/>
    <lineage>
        <taxon>Eukaryota</taxon>
        <taxon>Metazoa</taxon>
        <taxon>Ecdysozoa</taxon>
        <taxon>Arthropoda</taxon>
        <taxon>Hexapoda</taxon>
        <taxon>Insecta</taxon>
        <taxon>Pterygota</taxon>
        <taxon>Neoptera</taxon>
        <taxon>Endopterygota</taxon>
        <taxon>Diptera</taxon>
        <taxon>Brachycera</taxon>
        <taxon>Muscomorpha</taxon>
        <taxon>Tephritoidea</taxon>
        <taxon>Tephritidae</taxon>
        <taxon>Ceratitis</taxon>
        <taxon>Ceratitis</taxon>
    </lineage>
</organism>
<keyword evidence="1" id="KW-0732">Signal</keyword>
<evidence type="ECO:0000313" key="4">
    <source>
        <dbReference type="Proteomes" id="UP000606786"/>
    </source>
</evidence>
<accession>W8BXM9</accession>
<evidence type="ECO:0000256" key="1">
    <source>
        <dbReference type="SAM" id="SignalP"/>
    </source>
</evidence>
<sequence>MHIALRTLFLTFFFCGVVAKSNAYCSLERMKKFAMEACEHLFMQDEGREKRSLPMPYEHNYLHHNEYPKHNDKSHFISRSSFPRGGYLKVGQEHFQILSKVDVFPRYKPKKHHDKKERYKREHALSYNNIPYCCYNKCEEDFFC</sequence>
<dbReference type="Proteomes" id="UP000606786">
    <property type="component" value="Unassembled WGS sequence"/>
</dbReference>
<protein>
    <submittedName>
        <fullName evidence="2">(Mediterranean fruit fly) hypothetical protein</fullName>
    </submittedName>
</protein>
<evidence type="ECO:0000313" key="3">
    <source>
        <dbReference type="EMBL" id="JAC06141.1"/>
    </source>
</evidence>
<reference evidence="3" key="1">
    <citation type="submission" date="2013-07" db="EMBL/GenBank/DDBJ databases">
        <authorList>
            <person name="Geib S."/>
        </authorList>
    </citation>
    <scope>NUCLEOTIDE SEQUENCE</scope>
</reference>
<gene>
    <name evidence="2" type="ORF">CCAP1982_LOCUS14973</name>
</gene>
<feature type="chain" id="PRO_5036288223" evidence="1">
    <location>
        <begin position="20"/>
        <end position="144"/>
    </location>
</feature>
<reference evidence="2" key="3">
    <citation type="submission" date="2020-11" db="EMBL/GenBank/DDBJ databases">
        <authorList>
            <person name="Whitehead M."/>
        </authorList>
    </citation>
    <scope>NUCLEOTIDE SEQUENCE</scope>
    <source>
        <strain evidence="2">EGII</strain>
    </source>
</reference>
<dbReference type="OrthoDB" id="8063837at2759"/>
<proteinExistence type="evidence at transcript level"/>
<reference evidence="3" key="2">
    <citation type="journal article" date="2014" name="BMC Genomics">
        <title>A genomic perspective to assessing quality of mass-reared SIT flies used in Mediterranean fruit fly (Ceratitis capitata) eradication in California.</title>
        <authorList>
            <person name="Calla B."/>
            <person name="Hall B."/>
            <person name="Hou S."/>
            <person name="Geib S.M."/>
        </authorList>
    </citation>
    <scope>NUCLEOTIDE SEQUENCE</scope>
</reference>
<dbReference type="EMBL" id="CAJHJT010000034">
    <property type="protein sequence ID" value="CAD7006671.1"/>
    <property type="molecule type" value="Genomic_DNA"/>
</dbReference>
<dbReference type="KEGG" id="ccat:101461861"/>
<evidence type="ECO:0000313" key="2">
    <source>
        <dbReference type="EMBL" id="CAD7006671.1"/>
    </source>
</evidence>